<organism evidence="2 3">
    <name type="scientific">Lodderomyces elongisporus (strain ATCC 11503 / CBS 2605 / JCM 1781 / NBRC 1676 / NRRL YB-4239)</name>
    <name type="common">Yeast</name>
    <name type="synonym">Saccharomyces elongisporus</name>
    <dbReference type="NCBI Taxonomy" id="379508"/>
    <lineage>
        <taxon>Eukaryota</taxon>
        <taxon>Fungi</taxon>
        <taxon>Dikarya</taxon>
        <taxon>Ascomycota</taxon>
        <taxon>Saccharomycotina</taxon>
        <taxon>Pichiomycetes</taxon>
        <taxon>Debaryomycetaceae</taxon>
        <taxon>Candida/Lodderomyces clade</taxon>
        <taxon>Lodderomyces</taxon>
    </lineage>
</organism>
<evidence type="ECO:0000313" key="3">
    <source>
        <dbReference type="Proteomes" id="UP000001996"/>
    </source>
</evidence>
<dbReference type="Pfam" id="PF17241">
    <property type="entry name" value="Retrotran_gag_4"/>
    <property type="match status" value="1"/>
</dbReference>
<dbReference type="InParanoid" id="A5DU78"/>
<sequence length="175" mass="20030">MSSEMEREAPETTVTNELTHARNITSQQVMSPLACFANVTVSEMSKLKDSSNYKLWNISFLSYAGLAPPEFKAFVLDDTTHAGEVPGRNSTFESMVDHLVVITVSNDILEEVRDKSLIGKAAYLYIKDQYGVLQIHEQIQYITDLYDKILSNSVKFEKKMLYFNNIWKFLTKKNK</sequence>
<gene>
    <name evidence="2" type="ORF">LELG_00914</name>
</gene>
<feature type="region of interest" description="Disordered" evidence="1">
    <location>
        <begin position="1"/>
        <end position="21"/>
    </location>
</feature>
<name>A5DU78_LODEL</name>
<protein>
    <recommendedName>
        <fullName evidence="4">Retrotransposon Copia-like N-terminal domain-containing protein</fullName>
    </recommendedName>
</protein>
<dbReference type="VEuPathDB" id="FungiDB:LELG_00914"/>
<accession>A5DU78</accession>
<reference evidence="2 3" key="1">
    <citation type="journal article" date="2009" name="Nature">
        <title>Evolution of pathogenicity and sexual reproduction in eight Candida genomes.</title>
        <authorList>
            <person name="Butler G."/>
            <person name="Rasmussen M.D."/>
            <person name="Lin M.F."/>
            <person name="Santos M.A."/>
            <person name="Sakthikumar S."/>
            <person name="Munro C.A."/>
            <person name="Rheinbay E."/>
            <person name="Grabherr M."/>
            <person name="Forche A."/>
            <person name="Reedy J.L."/>
            <person name="Agrafioti I."/>
            <person name="Arnaud M.B."/>
            <person name="Bates S."/>
            <person name="Brown A.J."/>
            <person name="Brunke S."/>
            <person name="Costanzo M.C."/>
            <person name="Fitzpatrick D.A."/>
            <person name="de Groot P.W."/>
            <person name="Harris D."/>
            <person name="Hoyer L.L."/>
            <person name="Hube B."/>
            <person name="Klis F.M."/>
            <person name="Kodira C."/>
            <person name="Lennard N."/>
            <person name="Logue M.E."/>
            <person name="Martin R."/>
            <person name="Neiman A.M."/>
            <person name="Nikolaou E."/>
            <person name="Quail M.A."/>
            <person name="Quinn J."/>
            <person name="Santos M.C."/>
            <person name="Schmitzberger F.F."/>
            <person name="Sherlock G."/>
            <person name="Shah P."/>
            <person name="Silverstein K.A."/>
            <person name="Skrzypek M.S."/>
            <person name="Soll D."/>
            <person name="Staggs R."/>
            <person name="Stansfield I."/>
            <person name="Stumpf M.P."/>
            <person name="Sudbery P.E."/>
            <person name="Srikantha T."/>
            <person name="Zeng Q."/>
            <person name="Berman J."/>
            <person name="Berriman M."/>
            <person name="Heitman J."/>
            <person name="Gow N.A."/>
            <person name="Lorenz M.C."/>
            <person name="Birren B.W."/>
            <person name="Kellis M."/>
            <person name="Cuomo C.A."/>
        </authorList>
    </citation>
    <scope>NUCLEOTIDE SEQUENCE [LARGE SCALE GENOMIC DNA]</scope>
    <source>
        <strain evidence="3">ATCC 11503 / BCRC 21390 / CBS 2605 / JCM 1781 / NBRC 1676 / NRRL YB-4239</strain>
    </source>
</reference>
<proteinExistence type="predicted"/>
<dbReference type="AlphaFoldDB" id="A5DU78"/>
<evidence type="ECO:0000313" key="2">
    <source>
        <dbReference type="EMBL" id="EDK42736.1"/>
    </source>
</evidence>
<evidence type="ECO:0000256" key="1">
    <source>
        <dbReference type="SAM" id="MobiDB-lite"/>
    </source>
</evidence>
<keyword evidence="3" id="KW-1185">Reference proteome</keyword>
<dbReference type="Proteomes" id="UP000001996">
    <property type="component" value="Unassembled WGS sequence"/>
</dbReference>
<dbReference type="HOGENOM" id="CLU_1532864_0_0_1"/>
<dbReference type="InterPro" id="IPR035179">
    <property type="entry name" value="DUF5314"/>
</dbReference>
<feature type="compositionally biased region" description="Basic and acidic residues" evidence="1">
    <location>
        <begin position="1"/>
        <end position="10"/>
    </location>
</feature>
<dbReference type="OrthoDB" id="10670875at2759"/>
<evidence type="ECO:0008006" key="4">
    <source>
        <dbReference type="Google" id="ProtNLM"/>
    </source>
</evidence>
<feature type="compositionally biased region" description="Polar residues" evidence="1">
    <location>
        <begin position="12"/>
        <end position="21"/>
    </location>
</feature>
<dbReference type="EMBL" id="CH981524">
    <property type="protein sequence ID" value="EDK42736.1"/>
    <property type="molecule type" value="Genomic_DNA"/>
</dbReference>